<evidence type="ECO:0000256" key="3">
    <source>
        <dbReference type="ARBA" id="ARBA00022801"/>
    </source>
</evidence>
<evidence type="ECO:0000313" key="7">
    <source>
        <dbReference type="EMBL" id="MBB5324559.1"/>
    </source>
</evidence>
<sequence length="113" mass="12515">MIHVEVERTDEGKIKAFTMSGHAQFAKRGQDIVCAGASAVSFGAVNSVIALTNVQPHIVQGEKGGYLRCELPAIEDVQTEEKVQLLLEAMLVSLQTIEKEYGQYIRIVDKNRR</sequence>
<evidence type="ECO:0000256" key="2">
    <source>
        <dbReference type="ARBA" id="ARBA00022670"/>
    </source>
</evidence>
<gene>
    <name evidence="7" type="ORF">HNQ34_001656</name>
</gene>
<keyword evidence="1" id="KW-0690">Ribosome biogenesis</keyword>
<dbReference type="CDD" id="cd16332">
    <property type="entry name" value="Prp-like"/>
    <property type="match status" value="1"/>
</dbReference>
<keyword evidence="2" id="KW-0645">Protease</keyword>
<dbReference type="RefSeq" id="WP_183253388.1">
    <property type="nucleotide sequence ID" value="NZ_JACHEP010000007.1"/>
</dbReference>
<dbReference type="InterPro" id="IPR036764">
    <property type="entry name" value="Peptidase_Prp_sf"/>
</dbReference>
<keyword evidence="4" id="KW-0788">Thiol protease</keyword>
<accession>A0A7W8IQ45</accession>
<dbReference type="AlphaFoldDB" id="A0A7W8IQ45"/>
<comment type="caution">
    <text evidence="7">The sequence shown here is derived from an EMBL/GenBank/DDBJ whole genome shotgun (WGS) entry which is preliminary data.</text>
</comment>
<dbReference type="GO" id="GO:0006508">
    <property type="term" value="P:proteolysis"/>
    <property type="evidence" value="ECO:0007669"/>
    <property type="project" value="UniProtKB-KW"/>
</dbReference>
<keyword evidence="8" id="KW-1185">Reference proteome</keyword>
<dbReference type="Proteomes" id="UP000520011">
    <property type="component" value="Unassembled WGS sequence"/>
</dbReference>
<dbReference type="GO" id="GO:0042254">
    <property type="term" value="P:ribosome biogenesis"/>
    <property type="evidence" value="ECO:0007669"/>
    <property type="project" value="UniProtKB-KW"/>
</dbReference>
<comment type="similarity">
    <text evidence="5">Belongs to the Prp family.</text>
</comment>
<dbReference type="Gene3D" id="3.30.70.1490">
    <property type="entry name" value="Cysteine protease Prp"/>
    <property type="match status" value="1"/>
</dbReference>
<dbReference type="GO" id="GO:0008234">
    <property type="term" value="F:cysteine-type peptidase activity"/>
    <property type="evidence" value="ECO:0007669"/>
    <property type="project" value="UniProtKB-KW"/>
</dbReference>
<evidence type="ECO:0000313" key="8">
    <source>
        <dbReference type="Proteomes" id="UP000520011"/>
    </source>
</evidence>
<reference evidence="7 8" key="1">
    <citation type="submission" date="2020-08" db="EMBL/GenBank/DDBJ databases">
        <title>Genomic Encyclopedia of Type Strains, Phase IV (KMG-IV): sequencing the most valuable type-strain genomes for metagenomic binning, comparative biology and taxonomic classification.</title>
        <authorList>
            <person name="Goeker M."/>
        </authorList>
    </citation>
    <scope>NUCLEOTIDE SEQUENCE [LARGE SCALE GENOMIC DNA]</scope>
    <source>
        <strain evidence="7 8">DSM 16325</strain>
    </source>
</reference>
<dbReference type="NCBIfam" id="NF011126">
    <property type="entry name" value="PRK14553.1-6"/>
    <property type="match status" value="1"/>
</dbReference>
<name>A0A7W8IQ45_9BACL</name>
<organism evidence="7 8">
    <name type="scientific">Anoxybacteroides tepidamans</name>
    <dbReference type="NCBI Taxonomy" id="265948"/>
    <lineage>
        <taxon>Bacteria</taxon>
        <taxon>Bacillati</taxon>
        <taxon>Bacillota</taxon>
        <taxon>Bacilli</taxon>
        <taxon>Bacillales</taxon>
        <taxon>Anoxybacillaceae</taxon>
        <taxon>Anoxybacteroides</taxon>
    </lineage>
</organism>
<dbReference type="InterPro" id="IPR007422">
    <property type="entry name" value="Peptidase_Prp"/>
</dbReference>
<protein>
    <recommendedName>
        <fullName evidence="6">Ribosomal processing cysteine protease Prp</fullName>
    </recommendedName>
</protein>
<dbReference type="SUPFAM" id="SSF118010">
    <property type="entry name" value="TM1457-like"/>
    <property type="match status" value="1"/>
</dbReference>
<evidence type="ECO:0000256" key="1">
    <source>
        <dbReference type="ARBA" id="ARBA00022517"/>
    </source>
</evidence>
<keyword evidence="3" id="KW-0378">Hydrolase</keyword>
<proteinExistence type="inferred from homology"/>
<evidence type="ECO:0000256" key="6">
    <source>
        <dbReference type="ARBA" id="ARBA00044538"/>
    </source>
</evidence>
<dbReference type="PANTHER" id="PTHR39178">
    <property type="entry name" value="HYPOTHETICAL RIBOSOME-ASSOCIATED PROTEIN"/>
    <property type="match status" value="1"/>
</dbReference>
<evidence type="ECO:0000256" key="4">
    <source>
        <dbReference type="ARBA" id="ARBA00022807"/>
    </source>
</evidence>
<dbReference type="PANTHER" id="PTHR39178:SF1">
    <property type="entry name" value="RIBOSOMAL-PROCESSING CYSTEINE PROTEASE PRP"/>
    <property type="match status" value="1"/>
</dbReference>
<dbReference type="Pfam" id="PF04327">
    <property type="entry name" value="Peptidase_Prp"/>
    <property type="match status" value="1"/>
</dbReference>
<evidence type="ECO:0000256" key="5">
    <source>
        <dbReference type="ARBA" id="ARBA00044503"/>
    </source>
</evidence>
<dbReference type="EMBL" id="JACHEP010000007">
    <property type="protein sequence ID" value="MBB5324559.1"/>
    <property type="molecule type" value="Genomic_DNA"/>
</dbReference>